<sequence length="159" mass="17909">MANIEFHRVGDSYSKEFIKDGSPHGKIEKSIPLTSPKEKEIIIEEVNKLAQAGVIRSNYRLPQDKLPFGNDINWQLLWEKNLDSPQEFQTSIMAISSTHLASIIFLNEIRVLDDFFDDPANLPIVSIVPIGFGEENFVEGSLNSPLAFPSLLDTVILRQ</sequence>
<organism evidence="1 2">
    <name type="scientific">Romanomermis culicivorax</name>
    <name type="common">Nematode worm</name>
    <dbReference type="NCBI Taxonomy" id="13658"/>
    <lineage>
        <taxon>Eukaryota</taxon>
        <taxon>Metazoa</taxon>
        <taxon>Ecdysozoa</taxon>
        <taxon>Nematoda</taxon>
        <taxon>Enoplea</taxon>
        <taxon>Dorylaimia</taxon>
        <taxon>Mermithida</taxon>
        <taxon>Mermithoidea</taxon>
        <taxon>Mermithidae</taxon>
        <taxon>Romanomermis</taxon>
    </lineage>
</organism>
<reference evidence="2" key="1">
    <citation type="submission" date="2022-11" db="UniProtKB">
        <authorList>
            <consortium name="WormBaseParasite"/>
        </authorList>
    </citation>
    <scope>IDENTIFICATION</scope>
</reference>
<evidence type="ECO:0000313" key="1">
    <source>
        <dbReference type="Proteomes" id="UP000887565"/>
    </source>
</evidence>
<evidence type="ECO:0000313" key="2">
    <source>
        <dbReference type="WBParaSite" id="nRc.2.0.1.t35876-RA"/>
    </source>
</evidence>
<dbReference type="WBParaSite" id="nRc.2.0.1.t35876-RA">
    <property type="protein sequence ID" value="nRc.2.0.1.t35876-RA"/>
    <property type="gene ID" value="nRc.2.0.1.g35876"/>
</dbReference>
<proteinExistence type="predicted"/>
<protein>
    <submittedName>
        <fullName evidence="2">Uncharacterized protein</fullName>
    </submittedName>
</protein>
<dbReference type="Proteomes" id="UP000887565">
    <property type="component" value="Unplaced"/>
</dbReference>
<keyword evidence="1" id="KW-1185">Reference proteome</keyword>
<name>A0A915KCQ9_ROMCU</name>
<accession>A0A915KCQ9</accession>
<dbReference type="AlphaFoldDB" id="A0A915KCQ9"/>